<dbReference type="SUPFAM" id="SSF55347">
    <property type="entry name" value="Glyceraldehyde-3-phosphate dehydrogenase-like, C-terminal domain"/>
    <property type="match status" value="1"/>
</dbReference>
<dbReference type="PANTHER" id="PTHR43708">
    <property type="entry name" value="CONSERVED EXPRESSED OXIDOREDUCTASE (EUROFUNG)"/>
    <property type="match status" value="1"/>
</dbReference>
<dbReference type="InterPro" id="IPR051317">
    <property type="entry name" value="Gfo/Idh/MocA_oxidoreduct"/>
</dbReference>
<protein>
    <submittedName>
        <fullName evidence="5">Dehydrogenase</fullName>
    </submittedName>
</protein>
<dbReference type="InterPro" id="IPR036291">
    <property type="entry name" value="NAD(P)-bd_dom_sf"/>
</dbReference>
<dbReference type="Gene3D" id="3.30.360.10">
    <property type="entry name" value="Dihydrodipicolinate Reductase, domain 2"/>
    <property type="match status" value="1"/>
</dbReference>
<dbReference type="Proteomes" id="UP000535182">
    <property type="component" value="Unassembled WGS sequence"/>
</dbReference>
<feature type="domain" description="Gfo/Idh/MocA-like oxidoreductase N-terminal" evidence="3">
    <location>
        <begin position="6"/>
        <end position="125"/>
    </location>
</feature>
<sequence length="333" mass="36129">MTQSPVRFAILGFGHHAVKRLLPAFPKCELATLSGMWRRDHAAALENCAEFKIPHCFRTREELCSSPDVDAVFITSPDAMHRDDTLLALKSGKPVLCEKPLAMSAAEAEEMNAAARAAGLLFGVAQNFRYNRSLEWMRDQIAAGRIGKPQLARAEYCYPANNSSRKWIVDATLAYGGPIGDVGVHCIDALRFVLGNDVVSVSTLARKDASSGEVEAVASLQMEMTGDVFATVTTSARTPYRSYVEVNGSDGVMYSEGGLTVDRPVQIVVRRGADVEETVTLDNGDGYTRMLDGFAATLRGGNDFAATGEDAIHNMQALDAAMRSWRSGTRELL</sequence>
<organism evidence="5 6">
    <name type="scientific">Tunturiibacter gelidiferens</name>
    <dbReference type="NCBI Taxonomy" id="3069689"/>
    <lineage>
        <taxon>Bacteria</taxon>
        <taxon>Pseudomonadati</taxon>
        <taxon>Acidobacteriota</taxon>
        <taxon>Terriglobia</taxon>
        <taxon>Terriglobales</taxon>
        <taxon>Acidobacteriaceae</taxon>
        <taxon>Tunturiibacter</taxon>
    </lineage>
</organism>
<proteinExistence type="inferred from homology"/>
<dbReference type="SUPFAM" id="SSF51735">
    <property type="entry name" value="NAD(P)-binding Rossmann-fold domains"/>
    <property type="match status" value="1"/>
</dbReference>
<evidence type="ECO:0000256" key="1">
    <source>
        <dbReference type="ARBA" id="ARBA00010928"/>
    </source>
</evidence>
<evidence type="ECO:0000313" key="6">
    <source>
        <dbReference type="Proteomes" id="UP000535182"/>
    </source>
</evidence>
<dbReference type="Gene3D" id="3.40.50.720">
    <property type="entry name" value="NAD(P)-binding Rossmann-like Domain"/>
    <property type="match status" value="1"/>
</dbReference>
<dbReference type="Pfam" id="PF01408">
    <property type="entry name" value="GFO_IDH_MocA"/>
    <property type="match status" value="1"/>
</dbReference>
<gene>
    <name evidence="5" type="ORF">HDF14_001157</name>
</gene>
<dbReference type="Pfam" id="PF22725">
    <property type="entry name" value="GFO_IDH_MocA_C3"/>
    <property type="match status" value="1"/>
</dbReference>
<feature type="domain" description="GFO/IDH/MocA-like oxidoreductase" evidence="4">
    <location>
        <begin position="137"/>
        <end position="252"/>
    </location>
</feature>
<dbReference type="GO" id="GO:0000166">
    <property type="term" value="F:nucleotide binding"/>
    <property type="evidence" value="ECO:0007669"/>
    <property type="project" value="InterPro"/>
</dbReference>
<comment type="similarity">
    <text evidence="1">Belongs to the Gfo/Idh/MocA family.</text>
</comment>
<keyword evidence="2" id="KW-0560">Oxidoreductase</keyword>
<keyword evidence="6" id="KW-1185">Reference proteome</keyword>
<dbReference type="RefSeq" id="WP_183974317.1">
    <property type="nucleotide sequence ID" value="NZ_JACHEB010000002.1"/>
</dbReference>
<dbReference type="InterPro" id="IPR000683">
    <property type="entry name" value="Gfo/Idh/MocA-like_OxRdtase_N"/>
</dbReference>
<dbReference type="InterPro" id="IPR055170">
    <property type="entry name" value="GFO_IDH_MocA-like_dom"/>
</dbReference>
<reference evidence="5 6" key="1">
    <citation type="submission" date="2020-08" db="EMBL/GenBank/DDBJ databases">
        <title>Genomic Encyclopedia of Type Strains, Phase IV (KMG-V): Genome sequencing to study the core and pangenomes of soil and plant-associated prokaryotes.</title>
        <authorList>
            <person name="Whitman W."/>
        </authorList>
    </citation>
    <scope>NUCLEOTIDE SEQUENCE [LARGE SCALE GENOMIC DNA]</scope>
    <source>
        <strain evidence="5 6">X5P2</strain>
    </source>
</reference>
<evidence type="ECO:0000259" key="3">
    <source>
        <dbReference type="Pfam" id="PF01408"/>
    </source>
</evidence>
<evidence type="ECO:0000313" key="5">
    <source>
        <dbReference type="EMBL" id="MBB5327552.1"/>
    </source>
</evidence>
<dbReference type="AlphaFoldDB" id="A0A9X0QBZ8"/>
<evidence type="ECO:0000256" key="2">
    <source>
        <dbReference type="ARBA" id="ARBA00023002"/>
    </source>
</evidence>
<dbReference type="PANTHER" id="PTHR43708:SF5">
    <property type="entry name" value="CONSERVED EXPRESSED OXIDOREDUCTASE (EUROFUNG)-RELATED"/>
    <property type="match status" value="1"/>
</dbReference>
<comment type="caution">
    <text evidence="5">The sequence shown here is derived from an EMBL/GenBank/DDBJ whole genome shotgun (WGS) entry which is preliminary data.</text>
</comment>
<accession>A0A9X0QBZ8</accession>
<dbReference type="EMBL" id="JACHEB010000002">
    <property type="protein sequence ID" value="MBB5327552.1"/>
    <property type="molecule type" value="Genomic_DNA"/>
</dbReference>
<evidence type="ECO:0000259" key="4">
    <source>
        <dbReference type="Pfam" id="PF22725"/>
    </source>
</evidence>
<name>A0A9X0QBZ8_9BACT</name>
<dbReference type="GO" id="GO:0016491">
    <property type="term" value="F:oxidoreductase activity"/>
    <property type="evidence" value="ECO:0007669"/>
    <property type="project" value="UniProtKB-KW"/>
</dbReference>